<evidence type="ECO:0000256" key="1">
    <source>
        <dbReference type="SAM" id="MobiDB-lite"/>
    </source>
</evidence>
<comment type="caution">
    <text evidence="4">The sequence shown here is derived from an EMBL/GenBank/DDBJ whole genome shotgun (WGS) entry which is preliminary data.</text>
</comment>
<protein>
    <recommendedName>
        <fullName evidence="3">DUF4097 domain-containing protein</fullName>
    </recommendedName>
</protein>
<keyword evidence="2" id="KW-1133">Transmembrane helix</keyword>
<keyword evidence="2" id="KW-0472">Membrane</keyword>
<feature type="transmembrane region" description="Helical" evidence="2">
    <location>
        <begin position="45"/>
        <end position="67"/>
    </location>
</feature>
<sequence>MPTPALHDQRPPQPPAQPPAQSGGPRPAPARPLNLSPGARTGVRAAIAIVAALAVLTALTAVAFGFAAGLRTHQETKTADLPADFSALTVTGLGANVSVRADDGARAPVARLTYTGSGSAPGIDIRSDKRGATVGVEGERGVIGSSSAQLEITVPAAMAASLPLSLDAKSGAVEVDGGAWKRIAGTAGSGVITVHTKADALELSASSGILNVKGEYGTADLRAKSGAIHSESLWVKRRASTQVSVGTANLDLSSGAPPQQGISATTDSGSTKLIVPRPGKDAKG</sequence>
<reference evidence="4 5" key="1">
    <citation type="submission" date="2020-01" db="EMBL/GenBank/DDBJ databases">
        <authorList>
            <person name="Deng T."/>
        </authorList>
    </citation>
    <scope>NUCLEOTIDE SEQUENCE [LARGE SCALE GENOMIC DNA]</scope>
    <source>
        <strain evidence="4 5">5221</strain>
    </source>
</reference>
<feature type="domain" description="DUF4097" evidence="3">
    <location>
        <begin position="127"/>
        <end position="277"/>
    </location>
</feature>
<gene>
    <name evidence="4" type="ORF">GSY69_05175</name>
</gene>
<evidence type="ECO:0000256" key="2">
    <source>
        <dbReference type="SAM" id="Phobius"/>
    </source>
</evidence>
<evidence type="ECO:0000313" key="5">
    <source>
        <dbReference type="Proteomes" id="UP000469215"/>
    </source>
</evidence>
<name>A0A6N9H651_9MICO</name>
<dbReference type="EMBL" id="WWEQ01000015">
    <property type="protein sequence ID" value="MYM19375.1"/>
    <property type="molecule type" value="Genomic_DNA"/>
</dbReference>
<keyword evidence="2" id="KW-0812">Transmembrane</keyword>
<evidence type="ECO:0000313" key="4">
    <source>
        <dbReference type="EMBL" id="MYM19375.1"/>
    </source>
</evidence>
<dbReference type="AlphaFoldDB" id="A0A6N9H651"/>
<organism evidence="4 5">
    <name type="scientific">Brevibacterium rongguiense</name>
    <dbReference type="NCBI Taxonomy" id="2695267"/>
    <lineage>
        <taxon>Bacteria</taxon>
        <taxon>Bacillati</taxon>
        <taxon>Actinomycetota</taxon>
        <taxon>Actinomycetes</taxon>
        <taxon>Micrococcales</taxon>
        <taxon>Brevibacteriaceae</taxon>
        <taxon>Brevibacterium</taxon>
    </lineage>
</organism>
<dbReference type="InterPro" id="IPR025164">
    <property type="entry name" value="Toastrack_DUF4097"/>
</dbReference>
<dbReference type="Proteomes" id="UP000469215">
    <property type="component" value="Unassembled WGS sequence"/>
</dbReference>
<feature type="compositionally biased region" description="Polar residues" evidence="1">
    <location>
        <begin position="250"/>
        <end position="271"/>
    </location>
</feature>
<evidence type="ECO:0000259" key="3">
    <source>
        <dbReference type="Pfam" id="PF13349"/>
    </source>
</evidence>
<proteinExistence type="predicted"/>
<feature type="region of interest" description="Disordered" evidence="1">
    <location>
        <begin position="1"/>
        <end position="36"/>
    </location>
</feature>
<dbReference type="Pfam" id="PF13349">
    <property type="entry name" value="DUF4097"/>
    <property type="match status" value="1"/>
</dbReference>
<accession>A0A6N9H651</accession>
<dbReference type="RefSeq" id="WP_160952811.1">
    <property type="nucleotide sequence ID" value="NZ_WWEQ01000015.1"/>
</dbReference>
<keyword evidence="5" id="KW-1185">Reference proteome</keyword>
<feature type="region of interest" description="Disordered" evidence="1">
    <location>
        <begin position="250"/>
        <end position="284"/>
    </location>
</feature>
<dbReference type="Gene3D" id="2.160.20.120">
    <property type="match status" value="1"/>
</dbReference>